<proteinExistence type="predicted"/>
<gene>
    <name evidence="3" type="ORF">ACJMK2_037835</name>
</gene>
<dbReference type="Proteomes" id="UP001634394">
    <property type="component" value="Unassembled WGS sequence"/>
</dbReference>
<accession>A0ABD3WLQ5</accession>
<comment type="caution">
    <text evidence="3">The sequence shown here is derived from an EMBL/GenBank/DDBJ whole genome shotgun (WGS) entry which is preliminary data.</text>
</comment>
<feature type="domain" description="Tesmin/TSO1-like CXC" evidence="2">
    <location>
        <begin position="1425"/>
        <end position="1465"/>
    </location>
</feature>
<keyword evidence="4" id="KW-1185">Reference proteome</keyword>
<protein>
    <recommendedName>
        <fullName evidence="2">Tesmin/TSO1-like CXC domain-containing protein</fullName>
    </recommendedName>
</protein>
<feature type="region of interest" description="Disordered" evidence="1">
    <location>
        <begin position="1400"/>
        <end position="1420"/>
    </location>
</feature>
<feature type="compositionally biased region" description="Polar residues" evidence="1">
    <location>
        <begin position="1400"/>
        <end position="1410"/>
    </location>
</feature>
<sequence>MEESQSPTTSNMCKAQSSGQCGSVHNLLDNSEQLLCVVKDSVEHAEENVAQFHNDRSETLYAKNRHLMGESNETHVNENTEQEGYQNMGQQNNINNQQNSVNISVDNKIGDLLAETSDHLQEKSVKSVMEISGQKGDDNSQQSYMQTNEYHYVRQSKMAEEKKDGCLHKNGVQQPFGNDIVTLSVEAIEASNTGTLLSVFVDVKEKQREQDCNTIVSSSVLGESSLLVMESREDSMLCTMGTEDSYNCVCNSPDINSNSVVDKTFRSVCRTLTGIERACASKGCKDLGDETPQQDSLPSCSSTPDLLEGGICLENQRSPSKCCRLQPGCTGDHVCTSRHSEQQLRCTRPISEREGIFVSQLTPTDQAIHPSQGSQMEDMDVGLNERLYYSSDLPDLNGTNLEEYLPLTDVTNTSSTLDDTNEVPIDSMVDEHKDMNHGDNIRDECVDSQVDNDGGNIALRHDHGNQEESRNYPGYFEVVQHDECSQLQETSAHGGEAYQSSTENQIKEDSEVESLSCMSEDEGVTADNEDTLSSEEMLSIQKSEDTGGTSCFTPDVDDHRGPSPEMACLSHESSDYMCRKQNNASIIPHLVVHPGEQQQNYMENVHTPPHFDQNEESTSSNSNTYPFLNTYANNLRYGDVNLAEINIARKGLKRKFDDPYNQHVSESRHSYYKDGVYSSLSQHAEYNYLCQYYQGYGRPPDVSTWTAVTSPFSQYPYTASPCSAWKGLNYNMIASDQADSGDSGVFHKNPPAYPSDPFFSSHYYPPTSCTSSKAVSEGYPPSYFNHMTANMPVPSSFSAVNHNEMFSTPTNVTQEPSMYDKQSLVNYNQRYQYANTNMPGLQQAWSDANLVNTGPNIQVFTENTNSTNPQYASFNYCGEDQKHMDTKRSISSSLRDTLVPFKARNTKIVCTVNDLYTKTVKSILKKAEENYQQEKDGVVLPQDLSIHKPTEASLKLTEQYRSECRSKSPISALSSALDLSQKSANKRKQLQYAEGEMIGQPAVAVPIVFSSSMITSHSESSCSSDATSISATSVVSSSASRQEVSGTEVSSGYCMPLFQKGAYPAGTLLQAVPNCFGPIRSSLVSPYYSVLPVYPKSSPYQHPSAMMTAIPLYANKVPSAQNQVQIQPSAASAASPSEEVTGCASQQYGTQVTGYHSYPPNHATHGDQGYDPTNVGVSSSVLSYLPGPACKQDVKVVPSTGQPKKTFKPRHFDFTKLCIGTFMYTCALNDYSRTARIKFLFSKRRLVYEFQLNDINDVSTTERKQLTEIDIPFSSIVGLWTCERELRLEVSCPPKMFLGHKGHEKQRKFGVQTCAVYDRKKTVDLTNGQLTSIPYHYIHLKMCVGDKIKSELCSFDTRFEELLKKPFIVNTNKSLVSPDFDPALSHPLLYPIPPRSGLTQVPAVQSSTSPGRVRQPSLQPKKKGSLFAGCRCIHSCRNLQCSCCAHTESCTSACACRNCRNPLNLLLRMGIPSAIAQTDLCLMDNIYMLENLDDYLNATVRLECCGIQMLLLRCVPGSFKCPNTHCNVHYRFSWCHAMLCNEGVAPRNHCTKCGRCTDFRNVHCQKCNKCYFAGISGFKCPTCKVEEMERNQQSPAEEP</sequence>
<feature type="region of interest" description="Disordered" evidence="1">
    <location>
        <begin position="1"/>
        <end position="20"/>
    </location>
</feature>
<evidence type="ECO:0000259" key="2">
    <source>
        <dbReference type="SMART" id="SM01114"/>
    </source>
</evidence>
<evidence type="ECO:0000256" key="1">
    <source>
        <dbReference type="SAM" id="MobiDB-lite"/>
    </source>
</evidence>
<organism evidence="3 4">
    <name type="scientific">Sinanodonta woodiana</name>
    <name type="common">Chinese pond mussel</name>
    <name type="synonym">Anodonta woodiana</name>
    <dbReference type="NCBI Taxonomy" id="1069815"/>
    <lineage>
        <taxon>Eukaryota</taxon>
        <taxon>Metazoa</taxon>
        <taxon>Spiralia</taxon>
        <taxon>Lophotrochozoa</taxon>
        <taxon>Mollusca</taxon>
        <taxon>Bivalvia</taxon>
        <taxon>Autobranchia</taxon>
        <taxon>Heteroconchia</taxon>
        <taxon>Palaeoheterodonta</taxon>
        <taxon>Unionida</taxon>
        <taxon>Unionoidea</taxon>
        <taxon>Unionidae</taxon>
        <taxon>Unioninae</taxon>
        <taxon>Sinanodonta</taxon>
    </lineage>
</organism>
<feature type="region of interest" description="Disordered" evidence="1">
    <location>
        <begin position="489"/>
        <end position="562"/>
    </location>
</feature>
<reference evidence="3 4" key="1">
    <citation type="submission" date="2024-11" db="EMBL/GenBank/DDBJ databases">
        <title>Chromosome-level genome assembly of the freshwater bivalve Anodonta woodiana.</title>
        <authorList>
            <person name="Chen X."/>
        </authorList>
    </citation>
    <scope>NUCLEOTIDE SEQUENCE [LARGE SCALE GENOMIC DNA]</scope>
    <source>
        <strain evidence="3">MN2024</strain>
        <tissue evidence="3">Gills</tissue>
    </source>
</reference>
<evidence type="ECO:0000313" key="4">
    <source>
        <dbReference type="Proteomes" id="UP001634394"/>
    </source>
</evidence>
<name>A0ABD3WLQ5_SINWO</name>
<dbReference type="EMBL" id="JBJQND010000006">
    <property type="protein sequence ID" value="KAL3874879.1"/>
    <property type="molecule type" value="Genomic_DNA"/>
</dbReference>
<dbReference type="SMART" id="SM01114">
    <property type="entry name" value="CXC"/>
    <property type="match status" value="1"/>
</dbReference>
<evidence type="ECO:0000313" key="3">
    <source>
        <dbReference type="EMBL" id="KAL3874879.1"/>
    </source>
</evidence>
<feature type="compositionally biased region" description="Acidic residues" evidence="1">
    <location>
        <begin position="519"/>
        <end position="533"/>
    </location>
</feature>
<dbReference type="InterPro" id="IPR033467">
    <property type="entry name" value="Tesmin/TSO1-like_CXC"/>
</dbReference>